<evidence type="ECO:0000259" key="10">
    <source>
        <dbReference type="Pfam" id="PF02870"/>
    </source>
</evidence>
<dbReference type="GO" id="GO:0003908">
    <property type="term" value="F:methylated-DNA-[protein]-cysteine S-methyltransferase activity"/>
    <property type="evidence" value="ECO:0007669"/>
    <property type="project" value="UniProtKB-EC"/>
</dbReference>
<evidence type="ECO:0000256" key="5">
    <source>
        <dbReference type="ARBA" id="ARBA00022679"/>
    </source>
</evidence>
<dbReference type="Pfam" id="PF02870">
    <property type="entry name" value="Methyltransf_1N"/>
    <property type="match status" value="1"/>
</dbReference>
<evidence type="ECO:0000256" key="4">
    <source>
        <dbReference type="ARBA" id="ARBA00022603"/>
    </source>
</evidence>
<evidence type="ECO:0000313" key="12">
    <source>
        <dbReference type="Proteomes" id="UP000187550"/>
    </source>
</evidence>
<keyword evidence="5 11" id="KW-0808">Transferase</keyword>
<dbReference type="Proteomes" id="UP000187550">
    <property type="component" value="Unassembled WGS sequence"/>
</dbReference>
<dbReference type="InterPro" id="IPR036631">
    <property type="entry name" value="MGMT_N_sf"/>
</dbReference>
<evidence type="ECO:0000256" key="3">
    <source>
        <dbReference type="ARBA" id="ARBA00011918"/>
    </source>
</evidence>
<dbReference type="FunFam" id="1.10.10.10:FF:000214">
    <property type="entry name" value="Methylated-DNA--protein-cysteine methyltransferase"/>
    <property type="match status" value="1"/>
</dbReference>
<keyword evidence="7" id="KW-0234">DNA repair</keyword>
<dbReference type="InterPro" id="IPR036217">
    <property type="entry name" value="MethylDNA_cys_MeTrfase_DNAb"/>
</dbReference>
<dbReference type="EC" id="2.1.1.63" evidence="3"/>
<dbReference type="EMBL" id="FTPL01000003">
    <property type="protein sequence ID" value="SIT87971.1"/>
    <property type="molecule type" value="Genomic_DNA"/>
</dbReference>
<dbReference type="InterPro" id="IPR008332">
    <property type="entry name" value="MethylG_MeTrfase_N"/>
</dbReference>
<dbReference type="PANTHER" id="PTHR10815:SF12">
    <property type="entry name" value="METHYLATED-DNA--PROTEIN-CYSTEINE METHYLTRANSFERASE, INDUCIBLE"/>
    <property type="match status" value="1"/>
</dbReference>
<evidence type="ECO:0000259" key="9">
    <source>
        <dbReference type="Pfam" id="PF01035"/>
    </source>
</evidence>
<evidence type="ECO:0000256" key="6">
    <source>
        <dbReference type="ARBA" id="ARBA00022763"/>
    </source>
</evidence>
<keyword evidence="4 11" id="KW-0489">Methyltransferase</keyword>
<dbReference type="InterPro" id="IPR014048">
    <property type="entry name" value="MethylDNA_cys_MeTrfase_DNA-bd"/>
</dbReference>
<dbReference type="GO" id="GO:0032259">
    <property type="term" value="P:methylation"/>
    <property type="evidence" value="ECO:0007669"/>
    <property type="project" value="UniProtKB-KW"/>
</dbReference>
<comment type="catalytic activity">
    <reaction evidence="8">
        <text>a 6-O-methyl-2'-deoxyguanosine in DNA + L-cysteinyl-[protein] = S-methyl-L-cysteinyl-[protein] + a 2'-deoxyguanosine in DNA</text>
        <dbReference type="Rhea" id="RHEA:24000"/>
        <dbReference type="Rhea" id="RHEA-COMP:10131"/>
        <dbReference type="Rhea" id="RHEA-COMP:10132"/>
        <dbReference type="Rhea" id="RHEA-COMP:11367"/>
        <dbReference type="Rhea" id="RHEA-COMP:11368"/>
        <dbReference type="ChEBI" id="CHEBI:29950"/>
        <dbReference type="ChEBI" id="CHEBI:82612"/>
        <dbReference type="ChEBI" id="CHEBI:85445"/>
        <dbReference type="ChEBI" id="CHEBI:85448"/>
        <dbReference type="EC" id="2.1.1.63"/>
    </reaction>
</comment>
<dbReference type="SUPFAM" id="SSF53155">
    <property type="entry name" value="Methylated DNA-protein cysteine methyltransferase domain"/>
    <property type="match status" value="1"/>
</dbReference>
<protein>
    <recommendedName>
        <fullName evidence="3">methylated-DNA--[protein]-cysteine S-methyltransferase</fullName>
        <ecNumber evidence="3">2.1.1.63</ecNumber>
    </recommendedName>
</protein>
<dbReference type="GO" id="GO:0006281">
    <property type="term" value="P:DNA repair"/>
    <property type="evidence" value="ECO:0007669"/>
    <property type="project" value="UniProtKB-KW"/>
</dbReference>
<dbReference type="STRING" id="550447.SAMN05428946_2200"/>
<feature type="domain" description="Methylguanine DNA methyltransferase ribonuclease-like" evidence="10">
    <location>
        <begin position="8"/>
        <end position="83"/>
    </location>
</feature>
<comment type="similarity">
    <text evidence="2">Belongs to the MGMT family.</text>
</comment>
<dbReference type="AlphaFoldDB" id="A0A1U7PS12"/>
<dbReference type="PROSITE" id="PS00374">
    <property type="entry name" value="MGMT"/>
    <property type="match status" value="1"/>
</dbReference>
<evidence type="ECO:0000313" key="11">
    <source>
        <dbReference type="EMBL" id="SIT87971.1"/>
    </source>
</evidence>
<evidence type="ECO:0000256" key="8">
    <source>
        <dbReference type="ARBA" id="ARBA00049348"/>
    </source>
</evidence>
<keyword evidence="12" id="KW-1185">Reference proteome</keyword>
<dbReference type="CDD" id="cd06445">
    <property type="entry name" value="ATase"/>
    <property type="match status" value="1"/>
</dbReference>
<dbReference type="InterPro" id="IPR036388">
    <property type="entry name" value="WH-like_DNA-bd_sf"/>
</dbReference>
<proteinExistence type="inferred from homology"/>
<dbReference type="NCBIfam" id="TIGR00589">
    <property type="entry name" value="ogt"/>
    <property type="match status" value="1"/>
</dbReference>
<reference evidence="12" key="1">
    <citation type="submission" date="2017-01" db="EMBL/GenBank/DDBJ databases">
        <authorList>
            <person name="Varghese N."/>
            <person name="Submissions S."/>
        </authorList>
    </citation>
    <scope>NUCLEOTIDE SEQUENCE [LARGE SCALE GENOMIC DNA]</scope>
    <source>
        <strain evidence="12">MNA4</strain>
    </source>
</reference>
<evidence type="ECO:0000256" key="7">
    <source>
        <dbReference type="ARBA" id="ARBA00023204"/>
    </source>
</evidence>
<evidence type="ECO:0000256" key="2">
    <source>
        <dbReference type="ARBA" id="ARBA00008711"/>
    </source>
</evidence>
<dbReference type="PANTHER" id="PTHR10815">
    <property type="entry name" value="METHYLATED-DNA--PROTEIN-CYSTEINE METHYLTRANSFERASE"/>
    <property type="match status" value="1"/>
</dbReference>
<organism evidence="11 12">
    <name type="scientific">Edaphobacillus lindanitolerans</name>
    <dbReference type="NCBI Taxonomy" id="550447"/>
    <lineage>
        <taxon>Bacteria</taxon>
        <taxon>Bacillati</taxon>
        <taxon>Bacillota</taxon>
        <taxon>Bacilli</taxon>
        <taxon>Bacillales</taxon>
        <taxon>Bacillaceae</taxon>
        <taxon>Edaphobacillus</taxon>
    </lineage>
</organism>
<dbReference type="SUPFAM" id="SSF46767">
    <property type="entry name" value="Methylated DNA-protein cysteine methyltransferase, C-terminal domain"/>
    <property type="match status" value="1"/>
</dbReference>
<name>A0A1U7PS12_9BACI</name>
<gene>
    <name evidence="11" type="ORF">SAMN05428946_2200</name>
</gene>
<dbReference type="Gene3D" id="1.10.10.10">
    <property type="entry name" value="Winged helix-like DNA-binding domain superfamily/Winged helix DNA-binding domain"/>
    <property type="match status" value="1"/>
</dbReference>
<accession>A0A1U7PS12</accession>
<sequence>MEERTIGWALLQHGDWKFHVAAVREGLCYIGSQDGGLDEVERWAAKRLPGSRLAEDRTALEPYITELIEYLDGGRTEFNQPVALSGTGFQLGVWKALREIPCGQTVTYSDIAAKIGRPDAVRAVASAIGKNPVLIHVPCHRVIGKNGKLTGFRGGLDMKRRLLDVESGIPFEDDIFTANTASAPPLQ</sequence>
<dbReference type="InterPro" id="IPR001497">
    <property type="entry name" value="MethylDNA_cys_MeTrfase_AS"/>
</dbReference>
<evidence type="ECO:0000256" key="1">
    <source>
        <dbReference type="ARBA" id="ARBA00001286"/>
    </source>
</evidence>
<comment type="catalytic activity">
    <reaction evidence="1">
        <text>a 4-O-methyl-thymidine in DNA + L-cysteinyl-[protein] = a thymidine in DNA + S-methyl-L-cysteinyl-[protein]</text>
        <dbReference type="Rhea" id="RHEA:53428"/>
        <dbReference type="Rhea" id="RHEA-COMP:10131"/>
        <dbReference type="Rhea" id="RHEA-COMP:10132"/>
        <dbReference type="Rhea" id="RHEA-COMP:13555"/>
        <dbReference type="Rhea" id="RHEA-COMP:13556"/>
        <dbReference type="ChEBI" id="CHEBI:29950"/>
        <dbReference type="ChEBI" id="CHEBI:82612"/>
        <dbReference type="ChEBI" id="CHEBI:137386"/>
        <dbReference type="ChEBI" id="CHEBI:137387"/>
        <dbReference type="EC" id="2.1.1.63"/>
    </reaction>
</comment>
<dbReference type="Pfam" id="PF01035">
    <property type="entry name" value="DNA_binding_1"/>
    <property type="match status" value="1"/>
</dbReference>
<keyword evidence="6" id="KW-0227">DNA damage</keyword>
<feature type="domain" description="Methylated-DNA-[protein]-cysteine S-methyltransferase DNA binding" evidence="9">
    <location>
        <begin position="89"/>
        <end position="167"/>
    </location>
</feature>